<evidence type="ECO:0000313" key="1">
    <source>
        <dbReference type="EMBL" id="TWT79932.1"/>
    </source>
</evidence>
<accession>A0A5C5YY07</accession>
<evidence type="ECO:0000313" key="2">
    <source>
        <dbReference type="Proteomes" id="UP000315010"/>
    </source>
</evidence>
<comment type="caution">
    <text evidence="1">The sequence shown here is derived from an EMBL/GenBank/DDBJ whole genome shotgun (WGS) entry which is preliminary data.</text>
</comment>
<reference evidence="1 2" key="1">
    <citation type="submission" date="2019-02" db="EMBL/GenBank/DDBJ databases">
        <title>Deep-cultivation of Planctomycetes and their phenomic and genomic characterization uncovers novel biology.</title>
        <authorList>
            <person name="Wiegand S."/>
            <person name="Jogler M."/>
            <person name="Boedeker C."/>
            <person name="Pinto D."/>
            <person name="Vollmers J."/>
            <person name="Rivas-Marin E."/>
            <person name="Kohn T."/>
            <person name="Peeters S.H."/>
            <person name="Heuer A."/>
            <person name="Rast P."/>
            <person name="Oberbeckmann S."/>
            <person name="Bunk B."/>
            <person name="Jeske O."/>
            <person name="Meyerdierks A."/>
            <person name="Storesund J.E."/>
            <person name="Kallscheuer N."/>
            <person name="Luecker S."/>
            <person name="Lage O.M."/>
            <person name="Pohl T."/>
            <person name="Merkel B.J."/>
            <person name="Hornburger P."/>
            <person name="Mueller R.-W."/>
            <person name="Bruemmer F."/>
            <person name="Labrenz M."/>
            <person name="Spormann A.M."/>
            <person name="Op Den Camp H."/>
            <person name="Overmann J."/>
            <person name="Amann R."/>
            <person name="Jetten M.S.M."/>
            <person name="Mascher T."/>
            <person name="Medema M.H."/>
            <person name="Devos D.P."/>
            <person name="Kaster A.-K."/>
            <person name="Ovreas L."/>
            <person name="Rohde M."/>
            <person name="Galperin M.Y."/>
            <person name="Jogler C."/>
        </authorList>
    </citation>
    <scope>NUCLEOTIDE SEQUENCE [LARGE SCALE GENOMIC DNA]</scope>
    <source>
        <strain evidence="1 2">CA13</strain>
    </source>
</reference>
<gene>
    <name evidence="1" type="ORF">CA13_13430</name>
</gene>
<name>A0A5C5YY07_9BACT</name>
<sequence length="65" mass="6996">MTFSSNTQSEDAMIYTCPPPDRLAAESRSQHLPKLSNLRTLELDNGTYGGSGVAPLTILSAFLIP</sequence>
<proteinExistence type="predicted"/>
<protein>
    <submittedName>
        <fullName evidence="1">Uncharacterized protein</fullName>
    </submittedName>
</protein>
<keyword evidence="2" id="KW-1185">Reference proteome</keyword>
<dbReference type="EMBL" id="SJPJ01000001">
    <property type="protein sequence ID" value="TWT79932.1"/>
    <property type="molecule type" value="Genomic_DNA"/>
</dbReference>
<dbReference type="RefSeq" id="WP_419193987.1">
    <property type="nucleotide sequence ID" value="NZ_SJPJ01000001.1"/>
</dbReference>
<dbReference type="AlphaFoldDB" id="A0A5C5YY07"/>
<dbReference type="Proteomes" id="UP000315010">
    <property type="component" value="Unassembled WGS sequence"/>
</dbReference>
<organism evidence="1 2">
    <name type="scientific">Novipirellula herctigrandis</name>
    <dbReference type="NCBI Taxonomy" id="2527986"/>
    <lineage>
        <taxon>Bacteria</taxon>
        <taxon>Pseudomonadati</taxon>
        <taxon>Planctomycetota</taxon>
        <taxon>Planctomycetia</taxon>
        <taxon>Pirellulales</taxon>
        <taxon>Pirellulaceae</taxon>
        <taxon>Novipirellula</taxon>
    </lineage>
</organism>